<sequence>MSTQNTTEVLIQKYKELPQDLQDSIFSEKTSDSIRSISTNYKLEIKKMGILADEIGLVLLGVLHPKDFITSLSEKLEIDRETAKQIASDVNQQIFQKVRVSLRKIHNITDTEAPPSPKATEGTAKVSKEEMDAAERAVETEREEKMKPLPTPIFKSPMKPLPSTPPTPSKAPPPVLRVLPPRETPKQEPRPLEIKPIKIQAGTPQPPKTSPVVPETKQEIKKEVTEVMEPTATIPPQEEIKKEIPVQAPENVSSSIKRDRGLRVMPGSPEEIKKPAPAENFKTIQTDKPYPKPPTPPPELPILDKKEEKKLDPYREQI</sequence>
<feature type="compositionally biased region" description="Basic and acidic residues" evidence="1">
    <location>
        <begin position="302"/>
        <end position="318"/>
    </location>
</feature>
<evidence type="ECO:0000313" key="3">
    <source>
        <dbReference type="Proteomes" id="UP000178684"/>
    </source>
</evidence>
<feature type="compositionally biased region" description="Pro residues" evidence="1">
    <location>
        <begin position="291"/>
        <end position="300"/>
    </location>
</feature>
<organism evidence="2 3">
    <name type="scientific">Candidatus Giovannonibacteria bacterium RIFCSPLOWO2_01_FULL_46_13</name>
    <dbReference type="NCBI Taxonomy" id="1798352"/>
    <lineage>
        <taxon>Bacteria</taxon>
        <taxon>Candidatus Giovannoniibacteriota</taxon>
    </lineage>
</organism>
<evidence type="ECO:0000313" key="2">
    <source>
        <dbReference type="EMBL" id="OGF82391.1"/>
    </source>
</evidence>
<proteinExistence type="predicted"/>
<accession>A0A1F5X492</accession>
<feature type="compositionally biased region" description="Basic and acidic residues" evidence="1">
    <location>
        <begin position="216"/>
        <end position="225"/>
    </location>
</feature>
<dbReference type="EMBL" id="MFIE01000019">
    <property type="protein sequence ID" value="OGF82391.1"/>
    <property type="molecule type" value="Genomic_DNA"/>
</dbReference>
<feature type="compositionally biased region" description="Basic and acidic residues" evidence="1">
    <location>
        <begin position="183"/>
        <end position="196"/>
    </location>
</feature>
<gene>
    <name evidence="2" type="ORF">A3B18_03540</name>
</gene>
<evidence type="ECO:0000256" key="1">
    <source>
        <dbReference type="SAM" id="MobiDB-lite"/>
    </source>
</evidence>
<dbReference type="Proteomes" id="UP000178684">
    <property type="component" value="Unassembled WGS sequence"/>
</dbReference>
<protein>
    <submittedName>
        <fullName evidence="2">Uncharacterized protein</fullName>
    </submittedName>
</protein>
<name>A0A1F5X492_9BACT</name>
<feature type="compositionally biased region" description="Basic and acidic residues" evidence="1">
    <location>
        <begin position="126"/>
        <end position="147"/>
    </location>
</feature>
<feature type="region of interest" description="Disordered" evidence="1">
    <location>
        <begin position="109"/>
        <end position="318"/>
    </location>
</feature>
<dbReference type="AlphaFoldDB" id="A0A1F5X492"/>
<comment type="caution">
    <text evidence="2">The sequence shown here is derived from an EMBL/GenBank/DDBJ whole genome shotgun (WGS) entry which is preliminary data.</text>
</comment>
<feature type="compositionally biased region" description="Pro residues" evidence="1">
    <location>
        <begin position="159"/>
        <end position="175"/>
    </location>
</feature>
<reference evidence="2 3" key="1">
    <citation type="journal article" date="2016" name="Nat. Commun.">
        <title>Thousands of microbial genomes shed light on interconnected biogeochemical processes in an aquifer system.</title>
        <authorList>
            <person name="Anantharaman K."/>
            <person name="Brown C.T."/>
            <person name="Hug L.A."/>
            <person name="Sharon I."/>
            <person name="Castelle C.J."/>
            <person name="Probst A.J."/>
            <person name="Thomas B.C."/>
            <person name="Singh A."/>
            <person name="Wilkins M.J."/>
            <person name="Karaoz U."/>
            <person name="Brodie E.L."/>
            <person name="Williams K.H."/>
            <person name="Hubbard S.S."/>
            <person name="Banfield J.F."/>
        </authorList>
    </citation>
    <scope>NUCLEOTIDE SEQUENCE [LARGE SCALE GENOMIC DNA]</scope>
</reference>